<dbReference type="Pfam" id="PF00173">
    <property type="entry name" value="Cyt-b5"/>
    <property type="match status" value="1"/>
</dbReference>
<dbReference type="AlphaFoldDB" id="A0A7S2E2J4"/>
<evidence type="ECO:0000256" key="7">
    <source>
        <dbReference type="ARBA" id="ARBA00022982"/>
    </source>
</evidence>
<dbReference type="PROSITE" id="PS00191">
    <property type="entry name" value="CYTOCHROME_B5_1"/>
    <property type="match status" value="1"/>
</dbReference>
<reference evidence="14" key="1">
    <citation type="submission" date="2021-01" db="EMBL/GenBank/DDBJ databases">
        <authorList>
            <person name="Corre E."/>
            <person name="Pelletier E."/>
            <person name="Niang G."/>
            <person name="Scheremetjew M."/>
            <person name="Finn R."/>
            <person name="Kale V."/>
            <person name="Holt S."/>
            <person name="Cochrane G."/>
            <person name="Meng A."/>
            <person name="Brown T."/>
            <person name="Cohen L."/>
        </authorList>
    </citation>
    <scope>NUCLEOTIDE SEQUENCE</scope>
    <source>
        <strain evidence="14">CCMP2222</strain>
    </source>
</reference>
<protein>
    <recommendedName>
        <fullName evidence="13">Cytochrome b5 heme-binding domain-containing protein</fullName>
    </recommendedName>
</protein>
<feature type="domain" description="Cytochrome b5 heme-binding" evidence="13">
    <location>
        <begin position="39"/>
        <end position="116"/>
    </location>
</feature>
<comment type="similarity">
    <text evidence="11 12">Belongs to the cytochrome b5 family.</text>
</comment>
<evidence type="ECO:0000256" key="8">
    <source>
        <dbReference type="ARBA" id="ARBA00022989"/>
    </source>
</evidence>
<dbReference type="PANTHER" id="PTHR19359">
    <property type="entry name" value="CYTOCHROME B5"/>
    <property type="match status" value="1"/>
</dbReference>
<dbReference type="SUPFAM" id="SSF55856">
    <property type="entry name" value="Cytochrome b5-like heme/steroid binding domain"/>
    <property type="match status" value="1"/>
</dbReference>
<keyword evidence="2" id="KW-0813">Transport</keyword>
<dbReference type="GO" id="GO:0005789">
    <property type="term" value="C:endoplasmic reticulum membrane"/>
    <property type="evidence" value="ECO:0007669"/>
    <property type="project" value="UniProtKB-SubCell"/>
</dbReference>
<keyword evidence="9 12" id="KW-0408">Iron</keyword>
<dbReference type="GO" id="GO:0046872">
    <property type="term" value="F:metal ion binding"/>
    <property type="evidence" value="ECO:0007669"/>
    <property type="project" value="UniProtKB-UniRule"/>
</dbReference>
<sequence>MVQPSRCHFATPPHSLRAAANRPEAARQRGAMAEKAGERRLITAAELAKHNTEKDCWMSIHGLVLDLPKDFLDEHPGGPDVVTCMAGKDATSDFEDIAHSDTAREWASKFIVGYTEDADEETKTTKLIPKSSEISGKRGGGGGSAVIPAIVVVIVAALAFLFLKG</sequence>
<proteinExistence type="inferred from homology"/>
<dbReference type="InterPro" id="IPR018506">
    <property type="entry name" value="Cyt_B5_heme-BS"/>
</dbReference>
<comment type="subcellular location">
    <subcellularLocation>
        <location evidence="1">Endoplasmic reticulum membrane</location>
        <topology evidence="1">Single-pass membrane protein</topology>
        <orientation evidence="1">Cytoplasmic side</orientation>
    </subcellularLocation>
</comment>
<evidence type="ECO:0000259" key="13">
    <source>
        <dbReference type="PROSITE" id="PS50255"/>
    </source>
</evidence>
<evidence type="ECO:0000256" key="10">
    <source>
        <dbReference type="ARBA" id="ARBA00023136"/>
    </source>
</evidence>
<dbReference type="GO" id="GO:0020037">
    <property type="term" value="F:heme binding"/>
    <property type="evidence" value="ECO:0007669"/>
    <property type="project" value="UniProtKB-UniRule"/>
</dbReference>
<dbReference type="PANTHER" id="PTHR19359:SF129">
    <property type="entry name" value="CYTOCHROME B5 ISOFORM B"/>
    <property type="match status" value="1"/>
</dbReference>
<name>A0A7S2E2J4_9DINO</name>
<evidence type="ECO:0000256" key="6">
    <source>
        <dbReference type="ARBA" id="ARBA00022824"/>
    </source>
</evidence>
<dbReference type="InterPro" id="IPR050668">
    <property type="entry name" value="Cytochrome_b5"/>
</dbReference>
<keyword evidence="10 12" id="KW-0472">Membrane</keyword>
<accession>A0A7S2E2J4</accession>
<keyword evidence="4 12" id="KW-0812">Transmembrane</keyword>
<feature type="transmembrane region" description="Helical" evidence="12">
    <location>
        <begin position="145"/>
        <end position="163"/>
    </location>
</feature>
<evidence type="ECO:0000256" key="9">
    <source>
        <dbReference type="ARBA" id="ARBA00023004"/>
    </source>
</evidence>
<evidence type="ECO:0000256" key="1">
    <source>
        <dbReference type="ARBA" id="ARBA00004131"/>
    </source>
</evidence>
<organism evidence="14">
    <name type="scientific">Alexandrium andersonii</name>
    <dbReference type="NCBI Taxonomy" id="327968"/>
    <lineage>
        <taxon>Eukaryota</taxon>
        <taxon>Sar</taxon>
        <taxon>Alveolata</taxon>
        <taxon>Dinophyceae</taxon>
        <taxon>Gonyaulacales</taxon>
        <taxon>Pyrocystaceae</taxon>
        <taxon>Alexandrium</taxon>
    </lineage>
</organism>
<evidence type="ECO:0000256" key="4">
    <source>
        <dbReference type="ARBA" id="ARBA00022692"/>
    </source>
</evidence>
<evidence type="ECO:0000256" key="2">
    <source>
        <dbReference type="ARBA" id="ARBA00022448"/>
    </source>
</evidence>
<dbReference type="PRINTS" id="PR00363">
    <property type="entry name" value="CYTOCHROMEB5"/>
</dbReference>
<dbReference type="InterPro" id="IPR001199">
    <property type="entry name" value="Cyt_B5-like_heme/steroid-bd"/>
</dbReference>
<evidence type="ECO:0000313" key="14">
    <source>
        <dbReference type="EMBL" id="CAD9469509.1"/>
    </source>
</evidence>
<keyword evidence="8 12" id="KW-1133">Transmembrane helix</keyword>
<keyword evidence="5 12" id="KW-0479">Metal-binding</keyword>
<dbReference type="EMBL" id="HBGQ01063229">
    <property type="protein sequence ID" value="CAD9469509.1"/>
    <property type="molecule type" value="Transcribed_RNA"/>
</dbReference>
<gene>
    <name evidence="14" type="ORF">AAND1436_LOCUS30535</name>
</gene>
<dbReference type="InterPro" id="IPR036400">
    <property type="entry name" value="Cyt_B5-like_heme/steroid_sf"/>
</dbReference>
<keyword evidence="6" id="KW-0256">Endoplasmic reticulum</keyword>
<keyword evidence="3 12" id="KW-0349">Heme</keyword>
<evidence type="ECO:0000256" key="11">
    <source>
        <dbReference type="ARBA" id="ARBA00038168"/>
    </source>
</evidence>
<keyword evidence="7" id="KW-0249">Electron transport</keyword>
<dbReference type="SMART" id="SM01117">
    <property type="entry name" value="Cyt-b5"/>
    <property type="match status" value="1"/>
</dbReference>
<evidence type="ECO:0000256" key="12">
    <source>
        <dbReference type="RuleBase" id="RU362121"/>
    </source>
</evidence>
<evidence type="ECO:0000256" key="5">
    <source>
        <dbReference type="ARBA" id="ARBA00022723"/>
    </source>
</evidence>
<dbReference type="Gene3D" id="3.10.120.10">
    <property type="entry name" value="Cytochrome b5-like heme/steroid binding domain"/>
    <property type="match status" value="1"/>
</dbReference>
<dbReference type="PROSITE" id="PS50255">
    <property type="entry name" value="CYTOCHROME_B5_2"/>
    <property type="match status" value="1"/>
</dbReference>
<evidence type="ECO:0000256" key="3">
    <source>
        <dbReference type="ARBA" id="ARBA00022617"/>
    </source>
</evidence>